<dbReference type="EMBL" id="WPCU01000002">
    <property type="protein sequence ID" value="MVA74581.1"/>
    <property type="molecule type" value="Genomic_DNA"/>
</dbReference>
<evidence type="ECO:0000313" key="1">
    <source>
        <dbReference type="EMBL" id="MVA74581.1"/>
    </source>
</evidence>
<dbReference type="AlphaFoldDB" id="A0A6A9UPH4"/>
<protein>
    <recommendedName>
        <fullName evidence="3">GNAT family N-acetyltransferase</fullName>
    </recommendedName>
</protein>
<comment type="caution">
    <text evidence="1">The sequence shown here is derived from an EMBL/GenBank/DDBJ whole genome shotgun (WGS) entry which is preliminary data.</text>
</comment>
<accession>A0A6A9UPH4</accession>
<organism evidence="1 2">
    <name type="scientific">Auraticoccus cholistanensis</name>
    <dbReference type="NCBI Taxonomy" id="2656650"/>
    <lineage>
        <taxon>Bacteria</taxon>
        <taxon>Bacillati</taxon>
        <taxon>Actinomycetota</taxon>
        <taxon>Actinomycetes</taxon>
        <taxon>Propionibacteriales</taxon>
        <taxon>Propionibacteriaceae</taxon>
        <taxon>Auraticoccus</taxon>
    </lineage>
</organism>
<gene>
    <name evidence="1" type="ORF">GC722_00805</name>
</gene>
<reference evidence="1 2" key="1">
    <citation type="submission" date="2019-12" db="EMBL/GenBank/DDBJ databases">
        <title>Auraticoccus cholistani sp. nov., an actinomycete isolated from soil of Cholistan desert.</title>
        <authorList>
            <person name="Cheema M.T."/>
        </authorList>
    </citation>
    <scope>NUCLEOTIDE SEQUENCE [LARGE SCALE GENOMIC DNA]</scope>
    <source>
        <strain evidence="1 2">F435</strain>
    </source>
</reference>
<keyword evidence="2" id="KW-1185">Reference proteome</keyword>
<dbReference type="Proteomes" id="UP000435304">
    <property type="component" value="Unassembled WGS sequence"/>
</dbReference>
<dbReference type="RefSeq" id="WP_156607078.1">
    <property type="nucleotide sequence ID" value="NZ_WPCU01000002.1"/>
</dbReference>
<sequence length="60" mass="6160">MDPAAAIRPLTAGDEARLGDAFTELGWSKPISLFQRYLAEQAAGTRSGLVATAGAGSAPR</sequence>
<evidence type="ECO:0000313" key="2">
    <source>
        <dbReference type="Proteomes" id="UP000435304"/>
    </source>
</evidence>
<evidence type="ECO:0008006" key="3">
    <source>
        <dbReference type="Google" id="ProtNLM"/>
    </source>
</evidence>
<proteinExistence type="predicted"/>
<name>A0A6A9UPH4_9ACTN</name>